<keyword evidence="3" id="KW-1185">Reference proteome</keyword>
<sequence length="393" mass="40555">MSGSNDIAAGSTEALNPRKWLARAPSSDLAFLHTVAEVTQRLAQQPGGIGERRQHQQRQQRQQQAALRIEDTRISGTGAQGPQAACAQCRVPARRASLSADGRSWLVEHAGGGHVSVVRDGVVTGSASGVGDVRCAWWASAQVAAVAAVTGGALRVHLVDGAEWAVLDGPPRGIVGPIIAQGPLVVCADSAGGLRFWELGAAGVVRSGSVDAGDPAVDLRWVAPGVGLAATRAGAFWFDVRAAVPAAGRHAPVRGVDPATVLSWRWQEAVVVARSADAAAAARFPPTAAELCLPSATGVAFHIIGQPGAAAPHALAFERGWVWLCGSSAAFAMLSPCRRKATVCRLPGGQPVYTVETHDQALIQDAWMSAGHPAACAISTGSTLYLLSFANVV</sequence>
<accession>A0A9W8BNF0</accession>
<name>A0A9W8BNF0_9FUNG</name>
<evidence type="ECO:0000313" key="3">
    <source>
        <dbReference type="Proteomes" id="UP001150907"/>
    </source>
</evidence>
<protein>
    <submittedName>
        <fullName evidence="2">Uncharacterized protein</fullName>
    </submittedName>
</protein>
<feature type="region of interest" description="Disordered" evidence="1">
    <location>
        <begin position="44"/>
        <end position="66"/>
    </location>
</feature>
<evidence type="ECO:0000256" key="1">
    <source>
        <dbReference type="SAM" id="MobiDB-lite"/>
    </source>
</evidence>
<gene>
    <name evidence="2" type="ORF">H4R26_000707</name>
</gene>
<dbReference type="SUPFAM" id="SSF69322">
    <property type="entry name" value="Tricorn protease domain 2"/>
    <property type="match status" value="1"/>
</dbReference>
<reference evidence="2" key="1">
    <citation type="submission" date="2022-07" db="EMBL/GenBank/DDBJ databases">
        <title>Phylogenomic reconstructions and comparative analyses of Kickxellomycotina fungi.</title>
        <authorList>
            <person name="Reynolds N.K."/>
            <person name="Stajich J.E."/>
            <person name="Barry K."/>
            <person name="Grigoriev I.V."/>
            <person name="Crous P."/>
            <person name="Smith M.E."/>
        </authorList>
    </citation>
    <scope>NUCLEOTIDE SEQUENCE</scope>
    <source>
        <strain evidence="2">IMI 214461</strain>
    </source>
</reference>
<dbReference type="AlphaFoldDB" id="A0A9W8BNF0"/>
<proteinExistence type="predicted"/>
<dbReference type="Proteomes" id="UP001150907">
    <property type="component" value="Unassembled WGS sequence"/>
</dbReference>
<organism evidence="2 3">
    <name type="scientific">Coemansia thaxteri</name>
    <dbReference type="NCBI Taxonomy" id="2663907"/>
    <lineage>
        <taxon>Eukaryota</taxon>
        <taxon>Fungi</taxon>
        <taxon>Fungi incertae sedis</taxon>
        <taxon>Zoopagomycota</taxon>
        <taxon>Kickxellomycotina</taxon>
        <taxon>Kickxellomycetes</taxon>
        <taxon>Kickxellales</taxon>
        <taxon>Kickxellaceae</taxon>
        <taxon>Coemansia</taxon>
    </lineage>
</organism>
<dbReference type="OrthoDB" id="5512054at2759"/>
<dbReference type="EMBL" id="JANBQF010000023">
    <property type="protein sequence ID" value="KAJ2007570.1"/>
    <property type="molecule type" value="Genomic_DNA"/>
</dbReference>
<evidence type="ECO:0000313" key="2">
    <source>
        <dbReference type="EMBL" id="KAJ2007570.1"/>
    </source>
</evidence>
<comment type="caution">
    <text evidence="2">The sequence shown here is derived from an EMBL/GenBank/DDBJ whole genome shotgun (WGS) entry which is preliminary data.</text>
</comment>